<gene>
    <name evidence="2" type="ORF">U4I38_07645</name>
</gene>
<dbReference type="Proteomes" id="UP001288387">
    <property type="component" value="Unassembled WGS sequence"/>
</dbReference>
<proteinExistence type="predicted"/>
<dbReference type="RefSeq" id="WP_099551310.1">
    <property type="nucleotide sequence ID" value="NZ_JAKJQX010000025.1"/>
</dbReference>
<evidence type="ECO:0000259" key="1">
    <source>
        <dbReference type="Pfam" id="PF13391"/>
    </source>
</evidence>
<feature type="domain" description="HNH nuclease" evidence="1">
    <location>
        <begin position="164"/>
        <end position="213"/>
    </location>
</feature>
<keyword evidence="2" id="KW-0540">Nuclease</keyword>
<keyword evidence="2" id="KW-0255">Endonuclease</keyword>
<protein>
    <submittedName>
        <fullName evidence="2">HNH endonuclease</fullName>
    </submittedName>
</protein>
<dbReference type="EMBL" id="JAXRVB010000006">
    <property type="protein sequence ID" value="MDZ5764341.1"/>
    <property type="molecule type" value="Genomic_DNA"/>
</dbReference>
<dbReference type="GO" id="GO:0004519">
    <property type="term" value="F:endonuclease activity"/>
    <property type="evidence" value="ECO:0007669"/>
    <property type="project" value="UniProtKB-KW"/>
</dbReference>
<name>A0AAJ2WJ60_STEMA</name>
<comment type="caution">
    <text evidence="2">The sequence shown here is derived from an EMBL/GenBank/DDBJ whole genome shotgun (WGS) entry which is preliminary data.</text>
</comment>
<evidence type="ECO:0000313" key="2">
    <source>
        <dbReference type="EMBL" id="MDZ5764341.1"/>
    </source>
</evidence>
<organism evidence="2 3">
    <name type="scientific">Stenotrophomonas maltophilia</name>
    <name type="common">Pseudomonas maltophilia</name>
    <name type="synonym">Xanthomonas maltophilia</name>
    <dbReference type="NCBI Taxonomy" id="40324"/>
    <lineage>
        <taxon>Bacteria</taxon>
        <taxon>Pseudomonadati</taxon>
        <taxon>Pseudomonadota</taxon>
        <taxon>Gammaproteobacteria</taxon>
        <taxon>Lysobacterales</taxon>
        <taxon>Lysobacteraceae</taxon>
        <taxon>Stenotrophomonas</taxon>
        <taxon>Stenotrophomonas maltophilia group</taxon>
    </lineage>
</organism>
<sequence length="263" mass="28385">MNGQGDAVIGWTEDELAAAVEAYRGMEERLASGSDIGKAKVYRELATRFGRSVKAWEYRMQNISHVLDQAGEPWLPGLRPAANVGTKVELQLAKLLAISGDGTTAVAGPTKDLLQRTARDVEGAGEFATADEADERRRVLAAIIQRRGQPSFRKSLLAAYGSRCAMTGCDVADALEAAHIRPYSGQSSNMVSNGLLLRADVHTLFDLYLISVDPASLRMCLAPELRRSSYGELEGKALAIPASVGQTANPDCLAWHHSQCSWV</sequence>
<reference evidence="2" key="1">
    <citation type="submission" date="2023-12" db="EMBL/GenBank/DDBJ databases">
        <title>'Antibacterial potential of Stenotrophomonas maltophilia cystic fibrosis isolates' (manuscript under preparation).</title>
        <authorList>
            <person name="Crisan C.V."/>
            <person name="Pettis M."/>
            <person name="Goldberg J.B."/>
        </authorList>
    </citation>
    <scope>NUCLEOTIDE SEQUENCE</scope>
    <source>
        <strain evidence="2">CCV129</strain>
    </source>
</reference>
<accession>A0AAJ2WJ60</accession>
<evidence type="ECO:0000313" key="3">
    <source>
        <dbReference type="Proteomes" id="UP001288387"/>
    </source>
</evidence>
<dbReference type="Pfam" id="PF13391">
    <property type="entry name" value="HNH_2"/>
    <property type="match status" value="1"/>
</dbReference>
<keyword evidence="2" id="KW-0378">Hydrolase</keyword>
<dbReference type="AlphaFoldDB" id="A0AAJ2WJ60"/>
<dbReference type="InterPro" id="IPR003615">
    <property type="entry name" value="HNH_nuc"/>
</dbReference>